<name>A0A7C4D2L9_THEPE</name>
<dbReference type="SUPFAM" id="SSF53335">
    <property type="entry name" value="S-adenosyl-L-methionine-dependent methyltransferases"/>
    <property type="match status" value="1"/>
</dbReference>
<dbReference type="InterPro" id="IPR002905">
    <property type="entry name" value="Trm1"/>
</dbReference>
<evidence type="ECO:0000256" key="3">
    <source>
        <dbReference type="ARBA" id="ARBA00022679"/>
    </source>
</evidence>
<dbReference type="Gene3D" id="3.40.50.150">
    <property type="entry name" value="Vaccinia Virus protein VP39"/>
    <property type="match status" value="1"/>
</dbReference>
<keyword evidence="3 8" id="KW-0808">Transferase</keyword>
<evidence type="ECO:0000256" key="1">
    <source>
        <dbReference type="ARBA" id="ARBA00022555"/>
    </source>
</evidence>
<reference evidence="9" key="1">
    <citation type="journal article" date="2020" name="mSystems">
        <title>Genome- and Community-Level Interaction Insights into Carbon Utilization and Element Cycling Functions of Hydrothermarchaeota in Hydrothermal Sediment.</title>
        <authorList>
            <person name="Zhou Z."/>
            <person name="Liu Y."/>
            <person name="Xu W."/>
            <person name="Pan J."/>
            <person name="Luo Z.H."/>
            <person name="Li M."/>
        </authorList>
    </citation>
    <scope>NUCLEOTIDE SEQUENCE</scope>
    <source>
        <strain evidence="9">SpSt-649</strain>
    </source>
</reference>
<evidence type="ECO:0000313" key="9">
    <source>
        <dbReference type="EMBL" id="HGM46256.1"/>
    </source>
</evidence>
<accession>A0A7C4D2L9</accession>
<comment type="caution">
    <text evidence="9">The sequence shown here is derived from an EMBL/GenBank/DDBJ whole genome shotgun (WGS) entry which is preliminary data.</text>
</comment>
<dbReference type="GO" id="GO:0160104">
    <property type="term" value="F:tRNA (guanine(26)-N2)-dimethyltransferase activity"/>
    <property type="evidence" value="ECO:0007669"/>
    <property type="project" value="UniProtKB-EC"/>
</dbReference>
<dbReference type="PANTHER" id="PTHR10631:SF3">
    <property type="entry name" value="TRNA (GUANINE(26)-N(2))-DIMETHYLTRANSFERASE"/>
    <property type="match status" value="1"/>
</dbReference>
<keyword evidence="6 8" id="KW-0694">RNA-binding</keyword>
<dbReference type="EMBL" id="DTBQ01000021">
    <property type="protein sequence ID" value="HGM46256.1"/>
    <property type="molecule type" value="Genomic_DNA"/>
</dbReference>
<evidence type="ECO:0000256" key="4">
    <source>
        <dbReference type="ARBA" id="ARBA00022691"/>
    </source>
</evidence>
<evidence type="ECO:0000256" key="8">
    <source>
        <dbReference type="PROSITE-ProRule" id="PRU00958"/>
    </source>
</evidence>
<comment type="similarity">
    <text evidence="8">Belongs to the class I-like SAM-binding methyltransferase superfamily. Trm1 family.</text>
</comment>
<organism evidence="9">
    <name type="scientific">Thermofilum pendens</name>
    <dbReference type="NCBI Taxonomy" id="2269"/>
    <lineage>
        <taxon>Archaea</taxon>
        <taxon>Thermoproteota</taxon>
        <taxon>Thermoprotei</taxon>
        <taxon>Thermofilales</taxon>
        <taxon>Thermofilaceae</taxon>
        <taxon>Thermofilum</taxon>
    </lineage>
</organism>
<dbReference type="PROSITE" id="PS51626">
    <property type="entry name" value="SAM_MT_TRM1"/>
    <property type="match status" value="1"/>
</dbReference>
<protein>
    <recommendedName>
        <fullName evidence="7">tRNA (guanine(26)-N(2))-dimethyltransferase</fullName>
        <ecNumber evidence="7">2.1.1.216</ecNumber>
    </recommendedName>
</protein>
<dbReference type="InterPro" id="IPR042296">
    <property type="entry name" value="tRNA_met_Trm1_C"/>
</dbReference>
<dbReference type="Gene3D" id="3.30.56.70">
    <property type="entry name" value="N2,N2-dimethylguanosine tRNA methyltransferase, C-terminal domain"/>
    <property type="match status" value="1"/>
</dbReference>
<keyword evidence="4 8" id="KW-0949">S-adenosyl-L-methionine</keyword>
<dbReference type="GO" id="GO:0002940">
    <property type="term" value="P:tRNA N2-guanine methylation"/>
    <property type="evidence" value="ECO:0007669"/>
    <property type="project" value="TreeGrafter"/>
</dbReference>
<dbReference type="GO" id="GO:0000049">
    <property type="term" value="F:tRNA binding"/>
    <property type="evidence" value="ECO:0007669"/>
    <property type="project" value="UniProtKB-UniRule"/>
</dbReference>
<evidence type="ECO:0000256" key="6">
    <source>
        <dbReference type="ARBA" id="ARBA00022884"/>
    </source>
</evidence>
<dbReference type="PANTHER" id="PTHR10631">
    <property type="entry name" value="N 2 ,N 2 -DIMETHYLGUANOSINE TRNA METHYLTRANSFERASE"/>
    <property type="match status" value="1"/>
</dbReference>
<dbReference type="EC" id="2.1.1.216" evidence="7"/>
<gene>
    <name evidence="9" type="ORF">ENU21_00695</name>
</gene>
<sequence>MSNTPCPLTEIWEGKAKIRVCDLSKFADEKGYVDPAWAPVFYNPLMKCSRDISSAAVGAFAEIRGKRLKVVDAFCATGVRGIRYALENEAVELLYLNDIDPVCYELTLRNIELNSLSDIARATNLDAVRFFSEFGKFDVVDVDPFGSPVKYVDPALRAVANGGMLCVTATDLSPLVGKFPGACMRKYFSYVAPTEFGRELAVRVLLYFIAREAAKLDLRIEPLLSYYMLHHVRVCVRVLKRKVNYSWYEKNIGYAAYDPLTLERYMVSIAELQNLRSPVRASPMGPLWTSKFADEYFAEKTLLAYSKRVEDAGYCPQGKRVLSLLLSELSLPPLYFTTDAIASKYGIPLEAPLREVIEELRSRGFAASRTHFDPKGFRTTAPLEVTVKVLEEIAARNKPADQFPKTLPG</sequence>
<keyword evidence="1 8" id="KW-0820">tRNA-binding</keyword>
<dbReference type="AlphaFoldDB" id="A0A7C4D2L9"/>
<proteinExistence type="inferred from homology"/>
<evidence type="ECO:0000256" key="2">
    <source>
        <dbReference type="ARBA" id="ARBA00022603"/>
    </source>
</evidence>
<evidence type="ECO:0000256" key="7">
    <source>
        <dbReference type="ARBA" id="ARBA00039099"/>
    </source>
</evidence>
<evidence type="ECO:0000256" key="5">
    <source>
        <dbReference type="ARBA" id="ARBA00022694"/>
    </source>
</evidence>
<keyword evidence="2 8" id="KW-0489">Methyltransferase</keyword>
<keyword evidence="5 8" id="KW-0819">tRNA processing</keyword>
<dbReference type="InterPro" id="IPR029063">
    <property type="entry name" value="SAM-dependent_MTases_sf"/>
</dbReference>
<dbReference type="Pfam" id="PF02005">
    <property type="entry name" value="TRM"/>
    <property type="match status" value="1"/>
</dbReference>